<dbReference type="AlphaFoldDB" id="A0A2U2J5A7"/>
<comment type="caution">
    <text evidence="1">The sequence shown here is derived from an EMBL/GenBank/DDBJ whole genome shotgun (WGS) entry which is preliminary data.</text>
</comment>
<dbReference type="Proteomes" id="UP000245916">
    <property type="component" value="Unassembled WGS sequence"/>
</dbReference>
<dbReference type="PANTHER" id="PTHR38733">
    <property type="entry name" value="PROTEIN MCRC"/>
    <property type="match status" value="1"/>
</dbReference>
<name>A0A2U2J5A7_9SPHN</name>
<organism evidence="1 2">
    <name type="scientific">Allosphingosinicella humi</name>
    <dbReference type="NCBI Taxonomy" id="2068657"/>
    <lineage>
        <taxon>Bacteria</taxon>
        <taxon>Pseudomonadati</taxon>
        <taxon>Pseudomonadota</taxon>
        <taxon>Alphaproteobacteria</taxon>
        <taxon>Sphingomonadales</taxon>
        <taxon>Sphingomonadaceae</taxon>
        <taxon>Allosphingosinicella</taxon>
    </lineage>
</organism>
<dbReference type="InterPro" id="IPR019292">
    <property type="entry name" value="McrC"/>
</dbReference>
<keyword evidence="1" id="KW-0378">Hydrolase</keyword>
<evidence type="ECO:0000313" key="2">
    <source>
        <dbReference type="Proteomes" id="UP000245916"/>
    </source>
</evidence>
<keyword evidence="1" id="KW-0540">Nuclease</keyword>
<reference evidence="1 2" key="1">
    <citation type="submission" date="2018-05" db="EMBL/GenBank/DDBJ databases">
        <title>Genome of Sphingosinicella humi QZX222.</title>
        <authorList>
            <person name="Qiao Z."/>
            <person name="Wang G."/>
        </authorList>
    </citation>
    <scope>NUCLEOTIDE SEQUENCE [LARGE SCALE GENOMIC DNA]</scope>
    <source>
        <strain evidence="1 2">QZX222</strain>
    </source>
</reference>
<sequence>MIQRTILEWQTLQYSDDLQDQRTIPAWAADRLAAVAKSSSLGGEGGARILQHGRHSLRAAQVVGVIAAQDCALEILPKIDGLEEDASRVRKNLVHMLAVALDLEIATGRVTELGWQKDNLLEILIRLFSEKLFAQVHRGLPRRYIPLEDDLPALRGRLDAIRQFTTLAATPQRLACRYDDLSPDVPLNQIMKAAVRRLLQLSQAPENQRRLRELSFAFADVASVPVPSLRWDKVVLDRTNARWRELLNLAKLLLGDRFQTTTTGGGRGFSLLFEMNTLFEEYVGRLLRRALASSGYSVHLQGGRLHCLTELDLDTLQPGANRFMTKPDIIIKRGSSPVMIIDTKWKRLAPRIDDPKQGVSQADVYQMMAYGRLYQCPSLMLLYPHHRGLGDHEGLISRHRVTACDDVLLSASIGLEDLSCVPRSLSHLVLHEIEARASIQDDVLC</sequence>
<dbReference type="OrthoDB" id="307209at2"/>
<dbReference type="EMBL" id="QFFF01000001">
    <property type="protein sequence ID" value="PWG03526.1"/>
    <property type="molecule type" value="Genomic_DNA"/>
</dbReference>
<dbReference type="GO" id="GO:0004519">
    <property type="term" value="F:endonuclease activity"/>
    <property type="evidence" value="ECO:0007669"/>
    <property type="project" value="UniProtKB-KW"/>
</dbReference>
<dbReference type="RefSeq" id="WP_109271664.1">
    <property type="nucleotide sequence ID" value="NZ_QFFF01000001.1"/>
</dbReference>
<evidence type="ECO:0000313" key="1">
    <source>
        <dbReference type="EMBL" id="PWG03526.1"/>
    </source>
</evidence>
<accession>A0A2U2J5A7</accession>
<keyword evidence="1" id="KW-0255">Endonuclease</keyword>
<dbReference type="PANTHER" id="PTHR38733:SF1">
    <property type="entry name" value="TYPE IV METHYL-DIRECTED RESTRICTION ENZYME ECOKMCRBC"/>
    <property type="match status" value="1"/>
</dbReference>
<gene>
    <name evidence="1" type="ORF">DF286_12065</name>
</gene>
<protein>
    <submittedName>
        <fullName evidence="1">Restriction endonuclease</fullName>
    </submittedName>
</protein>
<proteinExistence type="predicted"/>
<dbReference type="Pfam" id="PF10117">
    <property type="entry name" value="McrBC"/>
    <property type="match status" value="1"/>
</dbReference>
<keyword evidence="2" id="KW-1185">Reference proteome</keyword>